<dbReference type="OrthoDB" id="6339724at2759"/>
<evidence type="ECO:0000256" key="1">
    <source>
        <dbReference type="SAM" id="SignalP"/>
    </source>
</evidence>
<reference evidence="3" key="1">
    <citation type="submission" date="2025-08" db="UniProtKB">
        <authorList>
            <consortium name="RefSeq"/>
        </authorList>
    </citation>
    <scope>IDENTIFICATION</scope>
    <source>
        <tissue evidence="3">Whole organism</tissue>
    </source>
</reference>
<dbReference type="PROSITE" id="PS51257">
    <property type="entry name" value="PROKAR_LIPOPROTEIN"/>
    <property type="match status" value="1"/>
</dbReference>
<dbReference type="KEGG" id="hazt:108670704"/>
<dbReference type="RefSeq" id="XP_047739925.1">
    <property type="nucleotide sequence ID" value="XM_047883969.1"/>
</dbReference>
<sequence>MMWQMWRVAVAALLVAAACAQAAETWREYQARVSKTATKKKPATPVEMTPKMQELHGRQKRTISFPTGSTFVITPILCVPVFSMGDIAGVLDVELPFTIKLPNTTDVSGLGRSNDRLGIYSLLEESIESSV</sequence>
<keyword evidence="1" id="KW-0732">Signal</keyword>
<evidence type="ECO:0000313" key="2">
    <source>
        <dbReference type="Proteomes" id="UP000694843"/>
    </source>
</evidence>
<organism evidence="2 3">
    <name type="scientific">Hyalella azteca</name>
    <name type="common">Amphipod</name>
    <dbReference type="NCBI Taxonomy" id="294128"/>
    <lineage>
        <taxon>Eukaryota</taxon>
        <taxon>Metazoa</taxon>
        <taxon>Ecdysozoa</taxon>
        <taxon>Arthropoda</taxon>
        <taxon>Crustacea</taxon>
        <taxon>Multicrustacea</taxon>
        <taxon>Malacostraca</taxon>
        <taxon>Eumalacostraca</taxon>
        <taxon>Peracarida</taxon>
        <taxon>Amphipoda</taxon>
        <taxon>Senticaudata</taxon>
        <taxon>Talitrida</taxon>
        <taxon>Talitroidea</taxon>
        <taxon>Hyalellidae</taxon>
        <taxon>Hyalella</taxon>
    </lineage>
</organism>
<evidence type="ECO:0000313" key="3">
    <source>
        <dbReference type="RefSeq" id="XP_047739925.1"/>
    </source>
</evidence>
<dbReference type="Proteomes" id="UP000694843">
    <property type="component" value="Unplaced"/>
</dbReference>
<accession>A0A979FV01</accession>
<dbReference type="AlphaFoldDB" id="A0A979FV01"/>
<feature type="signal peptide" evidence="1">
    <location>
        <begin position="1"/>
        <end position="22"/>
    </location>
</feature>
<gene>
    <name evidence="3" type="primary">LOC108670704</name>
</gene>
<proteinExistence type="predicted"/>
<name>A0A979FV01_HYAAZ</name>
<keyword evidence="2" id="KW-1185">Reference proteome</keyword>
<protein>
    <submittedName>
        <fullName evidence="3">Uncharacterized protein LOC108670704</fullName>
    </submittedName>
</protein>
<feature type="chain" id="PRO_5037331749" evidence="1">
    <location>
        <begin position="23"/>
        <end position="131"/>
    </location>
</feature>
<dbReference type="GeneID" id="108670704"/>